<reference evidence="5 6" key="1">
    <citation type="journal article" date="2014" name="Int. J. Syst. Evol. Microbiol.">
        <title>Complete genome sequence of Corynebacterium casei LMG S-19264T (=DSM 44701T), isolated from a smear-ripened cheese.</title>
        <authorList>
            <consortium name="US DOE Joint Genome Institute (JGI-PGF)"/>
            <person name="Walter F."/>
            <person name="Albersmeier A."/>
            <person name="Kalinowski J."/>
            <person name="Ruckert C."/>
        </authorList>
    </citation>
    <scope>NUCLEOTIDE SEQUENCE [LARGE SCALE GENOMIC DNA]</scope>
    <source>
        <strain evidence="5 6">CGMCC 4.7206</strain>
    </source>
</reference>
<dbReference type="AlphaFoldDB" id="A0A917JWC9"/>
<organism evidence="5 6">
    <name type="scientific">Saccharopolyspora thermophila</name>
    <dbReference type="NCBI Taxonomy" id="89367"/>
    <lineage>
        <taxon>Bacteria</taxon>
        <taxon>Bacillati</taxon>
        <taxon>Actinomycetota</taxon>
        <taxon>Actinomycetes</taxon>
        <taxon>Pseudonocardiales</taxon>
        <taxon>Pseudonocardiaceae</taxon>
        <taxon>Saccharopolyspora</taxon>
    </lineage>
</organism>
<dbReference type="Gene3D" id="3.60.40.10">
    <property type="entry name" value="PPM-type phosphatase domain"/>
    <property type="match status" value="1"/>
</dbReference>
<feature type="domain" description="GAF" evidence="2">
    <location>
        <begin position="88"/>
        <end position="233"/>
    </location>
</feature>
<gene>
    <name evidence="4" type="ORF">GCM10009545_37100</name>
    <name evidence="5" type="ORF">GCM10011581_27980</name>
</gene>
<dbReference type="PANTHER" id="PTHR43156">
    <property type="entry name" value="STAGE II SPORULATION PROTEIN E-RELATED"/>
    <property type="match status" value="1"/>
</dbReference>
<feature type="domain" description="PPM-type phosphatase" evidence="3">
    <location>
        <begin position="250"/>
        <end position="462"/>
    </location>
</feature>
<evidence type="ECO:0000313" key="4">
    <source>
        <dbReference type="EMBL" id="GAA0531156.1"/>
    </source>
</evidence>
<accession>A0A917JWC9</accession>
<reference evidence="5" key="3">
    <citation type="submission" date="2020-09" db="EMBL/GenBank/DDBJ databases">
        <authorList>
            <person name="Sun Q."/>
            <person name="Zhou Y."/>
        </authorList>
    </citation>
    <scope>NUCLEOTIDE SEQUENCE</scope>
    <source>
        <strain evidence="5">CGMCC 4.7206</strain>
    </source>
</reference>
<evidence type="ECO:0000259" key="2">
    <source>
        <dbReference type="SMART" id="SM00065"/>
    </source>
</evidence>
<protein>
    <submittedName>
        <fullName evidence="5">Cyclic diguanylate phosphodiesterase</fullName>
    </submittedName>
    <submittedName>
        <fullName evidence="4">SpoIIE family protein phosphatase</fullName>
    </submittedName>
</protein>
<keyword evidence="7" id="KW-1185">Reference proteome</keyword>
<evidence type="ECO:0000313" key="5">
    <source>
        <dbReference type="EMBL" id="GGI89330.1"/>
    </source>
</evidence>
<dbReference type="GO" id="GO:0016791">
    <property type="term" value="F:phosphatase activity"/>
    <property type="evidence" value="ECO:0007669"/>
    <property type="project" value="TreeGrafter"/>
</dbReference>
<dbReference type="PANTHER" id="PTHR43156:SF2">
    <property type="entry name" value="STAGE II SPORULATION PROTEIN E"/>
    <property type="match status" value="1"/>
</dbReference>
<dbReference type="Pfam" id="PF13185">
    <property type="entry name" value="GAF_2"/>
    <property type="match status" value="1"/>
</dbReference>
<evidence type="ECO:0000313" key="6">
    <source>
        <dbReference type="Proteomes" id="UP000597989"/>
    </source>
</evidence>
<comment type="caution">
    <text evidence="5">The sequence shown here is derived from an EMBL/GenBank/DDBJ whole genome shotgun (WGS) entry which is preliminary data.</text>
</comment>
<evidence type="ECO:0000256" key="1">
    <source>
        <dbReference type="ARBA" id="ARBA00022801"/>
    </source>
</evidence>
<dbReference type="SMART" id="SM00065">
    <property type="entry name" value="GAF"/>
    <property type="match status" value="1"/>
</dbReference>
<dbReference type="SMART" id="SM00331">
    <property type="entry name" value="PP2C_SIG"/>
    <property type="match status" value="1"/>
</dbReference>
<dbReference type="EMBL" id="BAAAHC010000013">
    <property type="protein sequence ID" value="GAA0531156.1"/>
    <property type="molecule type" value="Genomic_DNA"/>
</dbReference>
<dbReference type="Pfam" id="PF07228">
    <property type="entry name" value="SpoIIE"/>
    <property type="match status" value="1"/>
</dbReference>
<sequence>MQVPTAALGAVVAGGPAQGGHGPGPAGCVLCKRAGRRHAGQRALTSGREACDRAMLWLMRSSASQSDDPAARLRRIELVTDTALAHLELNDLLRELLHRVRGLLAVDLAEVLLYDAHSEVLVATAAVGIEDEVRQALRIPVGPGFAAAVTGEHRPGLLDSADDPTLVRPMLWERGIRSLIGAPMLAGGEVVGVLNIGAFVTRQFSEADTHLLQLVADRIALATQASTSRTERAATNALQRSLLPTRLPDIPGVTLDARYVSGADRGIGGDWYDVFRLPSGQIGIVIGDVVGHGLAAAVVMGRLRSALRAYVLETDQPGQVLHKLDRKVTHFEPNAMATVAYSIYDPGSSRLHLSLAGHLAPVVVAPGIRGALAPVPVDPPVGLGVTRRSRRTSVVQIPTDGVVCFYTDGLVERRDRPIDVGLEQLCDTVVPAPADQVCSTVMNKLLGAEPSSDDIALLVLSRNAGVPPRLT</sequence>
<dbReference type="Gene3D" id="3.30.450.40">
    <property type="match status" value="1"/>
</dbReference>
<name>A0A917JWC9_9PSEU</name>
<dbReference type="InterPro" id="IPR029016">
    <property type="entry name" value="GAF-like_dom_sf"/>
</dbReference>
<evidence type="ECO:0000259" key="3">
    <source>
        <dbReference type="SMART" id="SM00331"/>
    </source>
</evidence>
<keyword evidence="1" id="KW-0378">Hydrolase</keyword>
<dbReference type="InterPro" id="IPR001932">
    <property type="entry name" value="PPM-type_phosphatase-like_dom"/>
</dbReference>
<proteinExistence type="predicted"/>
<dbReference type="Proteomes" id="UP000597989">
    <property type="component" value="Unassembled WGS sequence"/>
</dbReference>
<dbReference type="EMBL" id="BMMT01000009">
    <property type="protein sequence ID" value="GGI89330.1"/>
    <property type="molecule type" value="Genomic_DNA"/>
</dbReference>
<dbReference type="SUPFAM" id="SSF55781">
    <property type="entry name" value="GAF domain-like"/>
    <property type="match status" value="1"/>
</dbReference>
<dbReference type="InterPro" id="IPR052016">
    <property type="entry name" value="Bact_Sigma-Reg"/>
</dbReference>
<reference evidence="4" key="4">
    <citation type="submission" date="2023-12" db="EMBL/GenBank/DDBJ databases">
        <authorList>
            <person name="Sun Q."/>
            <person name="Inoue M."/>
        </authorList>
    </citation>
    <scope>NUCLEOTIDE SEQUENCE</scope>
    <source>
        <strain evidence="4">JCM 10664</strain>
    </source>
</reference>
<dbReference type="SUPFAM" id="SSF81606">
    <property type="entry name" value="PP2C-like"/>
    <property type="match status" value="1"/>
</dbReference>
<dbReference type="Proteomes" id="UP001500220">
    <property type="component" value="Unassembled WGS sequence"/>
</dbReference>
<evidence type="ECO:0000313" key="7">
    <source>
        <dbReference type="Proteomes" id="UP001500220"/>
    </source>
</evidence>
<dbReference type="InterPro" id="IPR003018">
    <property type="entry name" value="GAF"/>
</dbReference>
<reference evidence="4 7" key="2">
    <citation type="journal article" date="2019" name="Int. J. Syst. Evol. Microbiol.">
        <title>The Global Catalogue of Microorganisms (GCM) 10K type strain sequencing project: providing services to taxonomists for standard genome sequencing and annotation.</title>
        <authorList>
            <consortium name="The Broad Institute Genomics Platform"/>
            <consortium name="The Broad Institute Genome Sequencing Center for Infectious Disease"/>
            <person name="Wu L."/>
            <person name="Ma J."/>
        </authorList>
    </citation>
    <scope>NUCLEOTIDE SEQUENCE [LARGE SCALE GENOMIC DNA]</scope>
    <source>
        <strain evidence="4 7">JCM 10664</strain>
    </source>
</reference>
<dbReference type="InterPro" id="IPR036457">
    <property type="entry name" value="PPM-type-like_dom_sf"/>
</dbReference>